<reference evidence="4 5" key="1">
    <citation type="submission" date="2019-03" db="EMBL/GenBank/DDBJ databases">
        <title>Genomic Encyclopedia of Type Strains, Phase IV (KMG-IV): sequencing the most valuable type-strain genomes for metagenomic binning, comparative biology and taxonomic classification.</title>
        <authorList>
            <person name="Goeker M."/>
        </authorList>
    </citation>
    <scope>NUCLEOTIDE SEQUENCE [LARGE SCALE GENOMIC DNA]</scope>
    <source>
        <strain evidence="4 5">DSM 100048</strain>
    </source>
</reference>
<dbReference type="InterPro" id="IPR051398">
    <property type="entry name" value="Polysacch_Deacetylase"/>
</dbReference>
<gene>
    <name evidence="4" type="ORF">EV686_104335</name>
</gene>
<feature type="domain" description="NodB homology" evidence="3">
    <location>
        <begin position="64"/>
        <end position="244"/>
    </location>
</feature>
<dbReference type="Pfam" id="PF01522">
    <property type="entry name" value="Polysacc_deac_1"/>
    <property type="match status" value="1"/>
</dbReference>
<dbReference type="GO" id="GO:0005576">
    <property type="term" value="C:extracellular region"/>
    <property type="evidence" value="ECO:0007669"/>
    <property type="project" value="UniProtKB-SubCell"/>
</dbReference>
<comment type="caution">
    <text evidence="4">The sequence shown here is derived from an EMBL/GenBank/DDBJ whole genome shotgun (WGS) entry which is preliminary data.</text>
</comment>
<dbReference type="AlphaFoldDB" id="A0A4R3V9Q8"/>
<proteinExistence type="predicted"/>
<dbReference type="Proteomes" id="UP000294692">
    <property type="component" value="Unassembled WGS sequence"/>
</dbReference>
<dbReference type="CDD" id="cd10918">
    <property type="entry name" value="CE4_NodB_like_5s_6s"/>
    <property type="match status" value="1"/>
</dbReference>
<organism evidence="4 5">
    <name type="scientific">Paracandidimonas soli</name>
    <dbReference type="NCBI Taxonomy" id="1917182"/>
    <lineage>
        <taxon>Bacteria</taxon>
        <taxon>Pseudomonadati</taxon>
        <taxon>Pseudomonadota</taxon>
        <taxon>Betaproteobacteria</taxon>
        <taxon>Burkholderiales</taxon>
        <taxon>Alcaligenaceae</taxon>
        <taxon>Paracandidimonas</taxon>
    </lineage>
</organism>
<dbReference type="PANTHER" id="PTHR34216:SF3">
    <property type="entry name" value="POLY-BETA-1,6-N-ACETYL-D-GLUCOSAMINE N-DEACETYLASE"/>
    <property type="match status" value="1"/>
</dbReference>
<protein>
    <submittedName>
        <fullName evidence="4">Polysaccharide deacetylase</fullName>
    </submittedName>
</protein>
<dbReference type="InterPro" id="IPR011330">
    <property type="entry name" value="Glyco_hydro/deAcase_b/a-brl"/>
</dbReference>
<dbReference type="GO" id="GO:0005975">
    <property type="term" value="P:carbohydrate metabolic process"/>
    <property type="evidence" value="ECO:0007669"/>
    <property type="project" value="InterPro"/>
</dbReference>
<keyword evidence="2" id="KW-0732">Signal</keyword>
<dbReference type="PANTHER" id="PTHR34216">
    <property type="match status" value="1"/>
</dbReference>
<dbReference type="Gene3D" id="3.20.20.370">
    <property type="entry name" value="Glycoside hydrolase/deacetylase"/>
    <property type="match status" value="1"/>
</dbReference>
<dbReference type="InterPro" id="IPR002509">
    <property type="entry name" value="NODB_dom"/>
</dbReference>
<evidence type="ECO:0000256" key="2">
    <source>
        <dbReference type="ARBA" id="ARBA00022729"/>
    </source>
</evidence>
<dbReference type="SUPFAM" id="SSF88713">
    <property type="entry name" value="Glycoside hydrolase/deacetylase"/>
    <property type="match status" value="1"/>
</dbReference>
<evidence type="ECO:0000256" key="1">
    <source>
        <dbReference type="ARBA" id="ARBA00004613"/>
    </source>
</evidence>
<comment type="subcellular location">
    <subcellularLocation>
        <location evidence="1">Secreted</location>
    </subcellularLocation>
</comment>
<evidence type="ECO:0000313" key="5">
    <source>
        <dbReference type="Proteomes" id="UP000294692"/>
    </source>
</evidence>
<evidence type="ECO:0000259" key="3">
    <source>
        <dbReference type="PROSITE" id="PS51677"/>
    </source>
</evidence>
<accession>A0A4R3V9Q8</accession>
<evidence type="ECO:0000313" key="4">
    <source>
        <dbReference type="EMBL" id="TCU99234.1"/>
    </source>
</evidence>
<keyword evidence="5" id="KW-1185">Reference proteome</keyword>
<sequence length="244" mass="26882">MGTMIPILMYHQVGVPAPKGTPFRGLTVAVKDFQRQMTWLSRLGYKGVSMADLMPYLSGEKRGKVVGITFDDGYCNVLEHAAPILNRLGFTSTNYFVADQLGGSNVWDHGIGVPPSPLMTADQIRKWAAAGQEVGSHTLDHPHLPLLGDEQALHQMRQSKAVLESIVDREVSAFCYPYGDESMRLRQLAREAGYANATTTARGLAKPTDDVFGLPRVTVARSTHIVRFLQKCLTRLEERKGGRG</sequence>
<name>A0A4R3V9Q8_9BURK</name>
<dbReference type="EMBL" id="SMBX01000004">
    <property type="protein sequence ID" value="TCU99234.1"/>
    <property type="molecule type" value="Genomic_DNA"/>
</dbReference>
<dbReference type="GO" id="GO:0016810">
    <property type="term" value="F:hydrolase activity, acting on carbon-nitrogen (but not peptide) bonds"/>
    <property type="evidence" value="ECO:0007669"/>
    <property type="project" value="InterPro"/>
</dbReference>
<dbReference type="PROSITE" id="PS51677">
    <property type="entry name" value="NODB"/>
    <property type="match status" value="1"/>
</dbReference>